<dbReference type="Gene3D" id="2.170.270.10">
    <property type="entry name" value="SET domain"/>
    <property type="match status" value="1"/>
</dbReference>
<feature type="region of interest" description="Disordered" evidence="1">
    <location>
        <begin position="110"/>
        <end position="138"/>
    </location>
</feature>
<dbReference type="Pfam" id="PF00856">
    <property type="entry name" value="SET"/>
    <property type="match status" value="1"/>
</dbReference>
<dbReference type="InterPro" id="IPR046341">
    <property type="entry name" value="SET_dom_sf"/>
</dbReference>
<accession>A0ABP0TCT6</accession>
<evidence type="ECO:0000313" key="3">
    <source>
        <dbReference type="EMBL" id="CAK9192571.1"/>
    </source>
</evidence>
<sequence>MYARIFLIRAPILGPCRHFAGSLFNHSATPNISYMLHPETLTIHYQTTRPVAAWEELCICYGDKLWFEDANPGGRDGGRGREVKIRMKDEEEHEDDDAEESVLQALMAIELGETQEQEEQEEEEDEGMLQTHMQSNNT</sequence>
<dbReference type="EMBL" id="OZ019893">
    <property type="protein sequence ID" value="CAK9192571.1"/>
    <property type="molecule type" value="Genomic_DNA"/>
</dbReference>
<dbReference type="SUPFAM" id="SSF82199">
    <property type="entry name" value="SET domain"/>
    <property type="match status" value="1"/>
</dbReference>
<proteinExistence type="predicted"/>
<gene>
    <name evidence="3" type="ORF">CSSPTR1EN2_LOCUS1957</name>
</gene>
<evidence type="ECO:0000313" key="4">
    <source>
        <dbReference type="Proteomes" id="UP001497512"/>
    </source>
</evidence>
<dbReference type="PROSITE" id="PS50280">
    <property type="entry name" value="SET"/>
    <property type="match status" value="1"/>
</dbReference>
<evidence type="ECO:0000259" key="2">
    <source>
        <dbReference type="PROSITE" id="PS50280"/>
    </source>
</evidence>
<keyword evidence="4" id="KW-1185">Reference proteome</keyword>
<dbReference type="InterPro" id="IPR001214">
    <property type="entry name" value="SET_dom"/>
</dbReference>
<reference evidence="3 4" key="1">
    <citation type="submission" date="2024-02" db="EMBL/GenBank/DDBJ databases">
        <authorList>
            <consortium name="ELIXIR-Norway"/>
            <consortium name="Elixir Norway"/>
        </authorList>
    </citation>
    <scope>NUCLEOTIDE SEQUENCE [LARGE SCALE GENOMIC DNA]</scope>
</reference>
<name>A0ABP0TCT6_9BRYO</name>
<evidence type="ECO:0000256" key="1">
    <source>
        <dbReference type="SAM" id="MobiDB-lite"/>
    </source>
</evidence>
<feature type="domain" description="SET" evidence="2">
    <location>
        <begin position="1"/>
        <end position="62"/>
    </location>
</feature>
<feature type="compositionally biased region" description="Acidic residues" evidence="1">
    <location>
        <begin position="113"/>
        <end position="127"/>
    </location>
</feature>
<protein>
    <recommendedName>
        <fullName evidence="2">SET domain-containing protein</fullName>
    </recommendedName>
</protein>
<organism evidence="3 4">
    <name type="scientific">Sphagnum troendelagicum</name>
    <dbReference type="NCBI Taxonomy" id="128251"/>
    <lineage>
        <taxon>Eukaryota</taxon>
        <taxon>Viridiplantae</taxon>
        <taxon>Streptophyta</taxon>
        <taxon>Embryophyta</taxon>
        <taxon>Bryophyta</taxon>
        <taxon>Sphagnophytina</taxon>
        <taxon>Sphagnopsida</taxon>
        <taxon>Sphagnales</taxon>
        <taxon>Sphagnaceae</taxon>
        <taxon>Sphagnum</taxon>
    </lineage>
</organism>
<dbReference type="Proteomes" id="UP001497512">
    <property type="component" value="Chromosome 1"/>
</dbReference>